<dbReference type="OrthoDB" id="6118698at2"/>
<keyword evidence="3" id="KW-1185">Reference proteome</keyword>
<gene>
    <name evidence="2" type="ORF">SAMN05216296_0818</name>
</gene>
<dbReference type="SUPFAM" id="SSF53850">
    <property type="entry name" value="Periplasmic binding protein-like II"/>
    <property type="match status" value="1"/>
</dbReference>
<dbReference type="RefSeq" id="WP_090193213.1">
    <property type="nucleotide sequence ID" value="NZ_LT629785.1"/>
</dbReference>
<dbReference type="STRING" id="364197.SAMN05216296_0818"/>
<proteinExistence type="predicted"/>
<dbReference type="Proteomes" id="UP000243232">
    <property type="component" value="Chromosome I"/>
</dbReference>
<evidence type="ECO:0000313" key="3">
    <source>
        <dbReference type="Proteomes" id="UP000243232"/>
    </source>
</evidence>
<reference evidence="3" key="1">
    <citation type="submission" date="2016-10" db="EMBL/GenBank/DDBJ databases">
        <authorList>
            <person name="Varghese N."/>
            <person name="Submissions S."/>
        </authorList>
    </citation>
    <scope>NUCLEOTIDE SEQUENCE [LARGE SCALE GENOMIC DNA]</scope>
    <source>
        <strain evidence="3">DSM 17875</strain>
    </source>
</reference>
<organism evidence="2 3">
    <name type="scientific">Pseudomonas pohangensis</name>
    <dbReference type="NCBI Taxonomy" id="364197"/>
    <lineage>
        <taxon>Bacteria</taxon>
        <taxon>Pseudomonadati</taxon>
        <taxon>Pseudomonadota</taxon>
        <taxon>Gammaproteobacteria</taxon>
        <taxon>Pseudomonadales</taxon>
        <taxon>Pseudomonadaceae</taxon>
        <taxon>Pseudomonas</taxon>
    </lineage>
</organism>
<evidence type="ECO:0000313" key="2">
    <source>
        <dbReference type="EMBL" id="SDT94924.1"/>
    </source>
</evidence>
<dbReference type="AlphaFoldDB" id="A0A1H2EIL8"/>
<sequence>MHKRLLHLLAAAMLFPPFAALAETPKMRMCYEAAEFQPYFNGADQVPPSNPGLIIEQLVIPAANAAGFSLELYRRPWNRCMSDMQKNIADAILPAAWTPQRESWARYPGPDRNIAGGSDPAFSDWAVSYAIIVASDSPLGWDGNSFHNLQNGLGAPLGHLANDRLNQLGVLQSSNIRPEAALKMIVHHRLDGYVLEELTARALINQNGLQAQLQLLPIPLFRTDWYVPVTHKFYAAYPEQVWRFWEALVEQRRKLEPQLQQQLNAQAMHGSQGQPN</sequence>
<keyword evidence="1" id="KW-0732">Signal</keyword>
<protein>
    <submittedName>
        <fullName evidence="2">Amino acid ABC transporter substrate-binding protein, PAAT family</fullName>
    </submittedName>
</protein>
<evidence type="ECO:0000256" key="1">
    <source>
        <dbReference type="SAM" id="SignalP"/>
    </source>
</evidence>
<name>A0A1H2EIL8_9PSED</name>
<feature type="chain" id="PRO_5009273047" evidence="1">
    <location>
        <begin position="23"/>
        <end position="276"/>
    </location>
</feature>
<dbReference type="EMBL" id="LT629785">
    <property type="protein sequence ID" value="SDT94924.1"/>
    <property type="molecule type" value="Genomic_DNA"/>
</dbReference>
<accession>A0A1H2EIL8</accession>
<feature type="signal peptide" evidence="1">
    <location>
        <begin position="1"/>
        <end position="22"/>
    </location>
</feature>